<name>A0A1Z5RNE5_SORBI</name>
<dbReference type="Gramene" id="OQU85089">
    <property type="protein sequence ID" value="OQU85089"/>
    <property type="gene ID" value="SORBI_3004G169966"/>
</dbReference>
<sequence length="346" mass="38657">MFGAFGGGPGMFGSFQDLMRSASTGGSFQELMRSATSGSLHFEESELMRSATLNGIRAGESVMELDEGYIGEQEWGGGDCSDFSPLSGEDETEEDKREDGGAEEDKREDGWGLGYDSVEEDGGAEDGGAEDGSEYSDRVEEGTNNKTVVGVHLGDCGCITAEGDGSEEVLSEESDSEESECEEEITIEVDLCQEIYTPPTQDIGPYKKSLHEANHNHPLSRTAGEKREWNSHRQIEPFMKEMIKYLRQSNITRDQMDDDIRKTMEIFRDMHEKDPDFQFSVELDKRSRIRTLLWCSGKSRDQYACFGDVVTFDTTYCTNIYKMPFGLFVGVNNHFQTTIFGGVLMR</sequence>
<keyword evidence="3" id="KW-1185">Reference proteome</keyword>
<dbReference type="Proteomes" id="UP000000768">
    <property type="component" value="Chromosome 4"/>
</dbReference>
<dbReference type="PANTHER" id="PTHR47482:SF5">
    <property type="entry name" value="FAR1 DOMAIN-CONTAINING PROTEIN"/>
    <property type="match status" value="1"/>
</dbReference>
<dbReference type="EMBL" id="CM000763">
    <property type="protein sequence ID" value="OQU85089.1"/>
    <property type="molecule type" value="Genomic_DNA"/>
</dbReference>
<dbReference type="AlphaFoldDB" id="A0A1Z5RNE5"/>
<reference evidence="2 3" key="1">
    <citation type="journal article" date="2009" name="Nature">
        <title>The Sorghum bicolor genome and the diversification of grasses.</title>
        <authorList>
            <person name="Paterson A.H."/>
            <person name="Bowers J.E."/>
            <person name="Bruggmann R."/>
            <person name="Dubchak I."/>
            <person name="Grimwood J."/>
            <person name="Gundlach H."/>
            <person name="Haberer G."/>
            <person name="Hellsten U."/>
            <person name="Mitros T."/>
            <person name="Poliakov A."/>
            <person name="Schmutz J."/>
            <person name="Spannagl M."/>
            <person name="Tang H."/>
            <person name="Wang X."/>
            <person name="Wicker T."/>
            <person name="Bharti A.K."/>
            <person name="Chapman J."/>
            <person name="Feltus F.A."/>
            <person name="Gowik U."/>
            <person name="Grigoriev I.V."/>
            <person name="Lyons E."/>
            <person name="Maher C.A."/>
            <person name="Martis M."/>
            <person name="Narechania A."/>
            <person name="Otillar R.P."/>
            <person name="Penning B.W."/>
            <person name="Salamov A.A."/>
            <person name="Wang Y."/>
            <person name="Zhang L."/>
            <person name="Carpita N.C."/>
            <person name="Freeling M."/>
            <person name="Gingle A.R."/>
            <person name="Hash C.T."/>
            <person name="Keller B."/>
            <person name="Klein P."/>
            <person name="Kresovich S."/>
            <person name="McCann M.C."/>
            <person name="Ming R."/>
            <person name="Peterson D.G."/>
            <person name="Mehboob-ur-Rahman"/>
            <person name="Ware D."/>
            <person name="Westhoff P."/>
            <person name="Mayer K.F."/>
            <person name="Messing J."/>
            <person name="Rokhsar D.S."/>
        </authorList>
    </citation>
    <scope>NUCLEOTIDE SEQUENCE [LARGE SCALE GENOMIC DNA]</scope>
    <source>
        <strain evidence="3">cv. BTx623</strain>
    </source>
</reference>
<evidence type="ECO:0008006" key="4">
    <source>
        <dbReference type="Google" id="ProtNLM"/>
    </source>
</evidence>
<reference evidence="3" key="2">
    <citation type="journal article" date="2018" name="Plant J.">
        <title>The Sorghum bicolor reference genome: improved assembly, gene annotations, a transcriptome atlas, and signatures of genome organization.</title>
        <authorList>
            <person name="McCormick R.F."/>
            <person name="Truong S.K."/>
            <person name="Sreedasyam A."/>
            <person name="Jenkins J."/>
            <person name="Shu S."/>
            <person name="Sims D."/>
            <person name="Kennedy M."/>
            <person name="Amirebrahimi M."/>
            <person name="Weers B.D."/>
            <person name="McKinley B."/>
            <person name="Mattison A."/>
            <person name="Morishige D.T."/>
            <person name="Grimwood J."/>
            <person name="Schmutz J."/>
            <person name="Mullet J.E."/>
        </authorList>
    </citation>
    <scope>NUCLEOTIDE SEQUENCE [LARGE SCALE GENOMIC DNA]</scope>
    <source>
        <strain evidence="3">cv. BTx623</strain>
    </source>
</reference>
<evidence type="ECO:0000256" key="1">
    <source>
        <dbReference type="SAM" id="MobiDB-lite"/>
    </source>
</evidence>
<proteinExistence type="predicted"/>
<feature type="compositionally biased region" description="Basic and acidic residues" evidence="1">
    <location>
        <begin position="94"/>
        <end position="110"/>
    </location>
</feature>
<feature type="region of interest" description="Disordered" evidence="1">
    <location>
        <begin position="71"/>
        <end position="143"/>
    </location>
</feature>
<evidence type="ECO:0000313" key="2">
    <source>
        <dbReference type="EMBL" id="OQU85089.1"/>
    </source>
</evidence>
<feature type="compositionally biased region" description="Acidic residues" evidence="1">
    <location>
        <begin position="117"/>
        <end position="134"/>
    </location>
</feature>
<organism evidence="2 3">
    <name type="scientific">Sorghum bicolor</name>
    <name type="common">Sorghum</name>
    <name type="synonym">Sorghum vulgare</name>
    <dbReference type="NCBI Taxonomy" id="4558"/>
    <lineage>
        <taxon>Eukaryota</taxon>
        <taxon>Viridiplantae</taxon>
        <taxon>Streptophyta</taxon>
        <taxon>Embryophyta</taxon>
        <taxon>Tracheophyta</taxon>
        <taxon>Spermatophyta</taxon>
        <taxon>Magnoliopsida</taxon>
        <taxon>Liliopsida</taxon>
        <taxon>Poales</taxon>
        <taxon>Poaceae</taxon>
        <taxon>PACMAD clade</taxon>
        <taxon>Panicoideae</taxon>
        <taxon>Andropogonodae</taxon>
        <taxon>Andropogoneae</taxon>
        <taxon>Sorghinae</taxon>
        <taxon>Sorghum</taxon>
    </lineage>
</organism>
<evidence type="ECO:0000313" key="3">
    <source>
        <dbReference type="Proteomes" id="UP000000768"/>
    </source>
</evidence>
<gene>
    <name evidence="2" type="ORF">SORBI_3004G169966</name>
</gene>
<dbReference type="PANTHER" id="PTHR47482">
    <property type="entry name" value="OS11G0632001 PROTEIN"/>
    <property type="match status" value="1"/>
</dbReference>
<accession>A0A1Z5RNE5</accession>
<dbReference type="InParanoid" id="A0A1Z5RNE5"/>
<protein>
    <recommendedName>
        <fullName evidence="4">Protein FAR1-RELATED SEQUENCE</fullName>
    </recommendedName>
</protein>
<dbReference type="STRING" id="4558.A0A1Z5RNE5"/>